<evidence type="ECO:0000256" key="1">
    <source>
        <dbReference type="ARBA" id="ARBA00004651"/>
    </source>
</evidence>
<sequence>MQLPPPFPRYLSSLRTLNRRRVQRHAVETEHKGLLNRLSDVFSRTWYLGFTAFGGPPVHFQIFHAKFVEGKGGQEKWVDEQTYQELFAICQALPGPGSTKMLFCLALLHAGFLPALLVFLLWSLPGAIGMYALSIGVQNIHQTLPDPTYALLSGLNSSTVGIIALAAVQLAEKAIRDKLTRILVIFGACAGLCYNALWYFPALMVVGGLTTVVWDGWLSLWVRKAKARWRQRNIHLEAQQGPIAATEVELQEQNHHAHTSNPGSNAMRSRRPGHTAEVSQPLPLGNPPQAASQDHVIRIRVGIILTVGFFASFIGVLVARGVVKVPALSLDLFANMYLAGTVIFGGGPVVIPLLRAYVVDPGWVSSRDFLIGLALIQAFPGPNFNFAVFLGSLAIQGSQSRFPSIFGAFLAFLGIFLPGITLAVAVQSFWRVLRRRKWVVDLLRGINATAVGLVFTAVYRLWEIGYLTPQSSNGQSLGTEPWWVVVAAVTYAENAWFKVPPAIAIILGSVLGLFSALKRAAETYNCFALLRSGGCPGIMYVEADNKPAVESWVGAVRNLRYKDFQLVNRPAELRVVGGDLDTSGDAKKALEESRRTREDTGLRAGLLEVHTVKEFTRAMERRGVREWCRQGMGWGGASPAMEMKSPCRTGFIVVIIYTQLSASETGCVWNRKGNPETGKMLSIQIPDSDPATVQSAGQEELSPMRKLSRARYDSTLD</sequence>
<dbReference type="EMBL" id="JYKN01000912">
    <property type="protein sequence ID" value="KKK22514.1"/>
    <property type="molecule type" value="Genomic_DNA"/>
</dbReference>
<feature type="transmembrane region" description="Helical" evidence="8">
    <location>
        <begin position="179"/>
        <end position="197"/>
    </location>
</feature>
<protein>
    <submittedName>
        <fullName evidence="9">Putative chromate ion transporter</fullName>
    </submittedName>
</protein>
<feature type="transmembrane region" description="Helical" evidence="8">
    <location>
        <begin position="301"/>
        <end position="323"/>
    </location>
</feature>
<dbReference type="InterPro" id="IPR003370">
    <property type="entry name" value="Chromate_transpt"/>
</dbReference>
<feature type="transmembrane region" description="Helical" evidence="8">
    <location>
        <begin position="369"/>
        <end position="393"/>
    </location>
</feature>
<comment type="subcellular location">
    <subcellularLocation>
        <location evidence="1">Cell membrane</location>
        <topology evidence="1">Multi-pass membrane protein</topology>
    </subcellularLocation>
</comment>
<evidence type="ECO:0000256" key="3">
    <source>
        <dbReference type="ARBA" id="ARBA00022475"/>
    </source>
</evidence>
<feature type="region of interest" description="Disordered" evidence="7">
    <location>
        <begin position="679"/>
        <end position="717"/>
    </location>
</feature>
<dbReference type="GO" id="GO:0015109">
    <property type="term" value="F:chromate transmembrane transporter activity"/>
    <property type="evidence" value="ECO:0007669"/>
    <property type="project" value="InterPro"/>
</dbReference>
<keyword evidence="5 8" id="KW-1133">Transmembrane helix</keyword>
<feature type="transmembrane region" description="Helical" evidence="8">
    <location>
        <begin position="148"/>
        <end position="167"/>
    </location>
</feature>
<dbReference type="GO" id="GO:0005886">
    <property type="term" value="C:plasma membrane"/>
    <property type="evidence" value="ECO:0007669"/>
    <property type="project" value="UniProtKB-SubCell"/>
</dbReference>
<dbReference type="PANTHER" id="PTHR33567">
    <property type="entry name" value="CHROMATE ION TRANSPORTER (EUROFUNG)"/>
    <property type="match status" value="1"/>
</dbReference>
<keyword evidence="3" id="KW-1003">Cell membrane</keyword>
<evidence type="ECO:0000256" key="4">
    <source>
        <dbReference type="ARBA" id="ARBA00022692"/>
    </source>
</evidence>
<feature type="transmembrane region" description="Helical" evidence="8">
    <location>
        <begin position="335"/>
        <end position="357"/>
    </location>
</feature>
<feature type="transmembrane region" description="Helical" evidence="8">
    <location>
        <begin position="405"/>
        <end position="430"/>
    </location>
</feature>
<proteinExistence type="inferred from homology"/>
<feature type="transmembrane region" description="Helical" evidence="8">
    <location>
        <begin position="102"/>
        <end position="128"/>
    </location>
</feature>
<name>A0A0F8USE2_9EURO</name>
<dbReference type="AlphaFoldDB" id="A0A0F8USE2"/>
<gene>
    <name evidence="9" type="ORF">AOCH_001733</name>
</gene>
<comment type="caution">
    <text evidence="9">The sequence shown here is derived from an EMBL/GenBank/DDBJ whole genome shotgun (WGS) entry which is preliminary data.</text>
</comment>
<organism evidence="9 10">
    <name type="scientific">Aspergillus ochraceoroseus</name>
    <dbReference type="NCBI Taxonomy" id="138278"/>
    <lineage>
        <taxon>Eukaryota</taxon>
        <taxon>Fungi</taxon>
        <taxon>Dikarya</taxon>
        <taxon>Ascomycota</taxon>
        <taxon>Pezizomycotina</taxon>
        <taxon>Eurotiomycetes</taxon>
        <taxon>Eurotiomycetidae</taxon>
        <taxon>Eurotiales</taxon>
        <taxon>Aspergillaceae</taxon>
        <taxon>Aspergillus</taxon>
        <taxon>Aspergillus subgen. Nidulantes</taxon>
    </lineage>
</organism>
<keyword evidence="4 8" id="KW-0812">Transmembrane</keyword>
<keyword evidence="10" id="KW-1185">Reference proteome</keyword>
<feature type="transmembrane region" description="Helical" evidence="8">
    <location>
        <begin position="499"/>
        <end position="517"/>
    </location>
</feature>
<dbReference type="Proteomes" id="UP000034947">
    <property type="component" value="Unassembled WGS sequence"/>
</dbReference>
<dbReference type="Pfam" id="PF02417">
    <property type="entry name" value="Chromate_transp"/>
    <property type="match status" value="2"/>
</dbReference>
<dbReference type="OrthoDB" id="2160638at2759"/>
<evidence type="ECO:0000256" key="6">
    <source>
        <dbReference type="ARBA" id="ARBA00023136"/>
    </source>
</evidence>
<evidence type="ECO:0000256" key="8">
    <source>
        <dbReference type="SAM" id="Phobius"/>
    </source>
</evidence>
<dbReference type="VEuPathDB" id="FungiDB:P175DRAFT_0468538"/>
<evidence type="ECO:0000256" key="5">
    <source>
        <dbReference type="ARBA" id="ARBA00022989"/>
    </source>
</evidence>
<feature type="region of interest" description="Disordered" evidence="7">
    <location>
        <begin position="250"/>
        <end position="289"/>
    </location>
</feature>
<feature type="transmembrane region" description="Helical" evidence="8">
    <location>
        <begin position="442"/>
        <end position="462"/>
    </location>
</feature>
<evidence type="ECO:0000313" key="10">
    <source>
        <dbReference type="Proteomes" id="UP000034947"/>
    </source>
</evidence>
<dbReference type="PANTHER" id="PTHR33567:SF3">
    <property type="entry name" value="CHROMATE ION TRANSPORTER (EUROFUNG)"/>
    <property type="match status" value="1"/>
</dbReference>
<comment type="similarity">
    <text evidence="2">Belongs to the chromate ion transporter (CHR) (TC 2.A.51) family.</text>
</comment>
<reference evidence="9 10" key="1">
    <citation type="submission" date="2015-02" db="EMBL/GenBank/DDBJ databases">
        <title>Draft Genome Sequences of Two Closely-Related Aflatoxigenic Aspergillus Species Obtained from the Cote d'Ivoire.</title>
        <authorList>
            <person name="Moore G.G."/>
            <person name="Beltz S.B."/>
            <person name="Mack B.M."/>
        </authorList>
    </citation>
    <scope>NUCLEOTIDE SEQUENCE [LARGE SCALE GENOMIC DNA]</scope>
    <source>
        <strain evidence="9 10">SRRC1432</strain>
    </source>
</reference>
<feature type="transmembrane region" description="Helical" evidence="8">
    <location>
        <begin position="203"/>
        <end position="222"/>
    </location>
</feature>
<evidence type="ECO:0000313" key="9">
    <source>
        <dbReference type="EMBL" id="KKK22514.1"/>
    </source>
</evidence>
<keyword evidence="6 8" id="KW-0472">Membrane</keyword>
<accession>A0A0F8USE2</accession>
<evidence type="ECO:0000256" key="7">
    <source>
        <dbReference type="SAM" id="MobiDB-lite"/>
    </source>
</evidence>
<evidence type="ECO:0000256" key="2">
    <source>
        <dbReference type="ARBA" id="ARBA00005262"/>
    </source>
</evidence>
<dbReference type="VEuPathDB" id="FungiDB:P175DRAFT_0468536"/>